<keyword evidence="4 7" id="KW-1133">Transmembrane helix</keyword>
<dbReference type="PANTHER" id="PTHR34390">
    <property type="entry name" value="UPF0442 PROTEIN YJJB-RELATED"/>
    <property type="match status" value="1"/>
</dbReference>
<keyword evidence="11" id="KW-1185">Reference proteome</keyword>
<evidence type="ECO:0000256" key="6">
    <source>
        <dbReference type="ARBA" id="ARBA00034125"/>
    </source>
</evidence>
<dbReference type="RefSeq" id="WP_066427866.1">
    <property type="nucleotide sequence ID" value="NZ_CP014227.1"/>
</dbReference>
<evidence type="ECO:0000313" key="11">
    <source>
        <dbReference type="Proteomes" id="UP000065822"/>
    </source>
</evidence>
<keyword evidence="3 7" id="KW-0812">Transmembrane</keyword>
<dbReference type="GO" id="GO:0015744">
    <property type="term" value="P:succinate transport"/>
    <property type="evidence" value="ECO:0007669"/>
    <property type="project" value="TreeGrafter"/>
</dbReference>
<comment type="similarity">
    <text evidence="6">Belongs to the ThrE exporter (TC 2.A.79) family.</text>
</comment>
<dbReference type="KEGG" id="chg:AXF12_01345"/>
<name>A0AAX2GYJ9_9FLAO</name>
<feature type="transmembrane region" description="Helical" evidence="7">
    <location>
        <begin position="235"/>
        <end position="256"/>
    </location>
</feature>
<evidence type="ECO:0000256" key="3">
    <source>
        <dbReference type="ARBA" id="ARBA00022692"/>
    </source>
</evidence>
<dbReference type="AlphaFoldDB" id="A0AAX2GYJ9"/>
<evidence type="ECO:0000313" key="9">
    <source>
        <dbReference type="EMBL" id="AMD84298.1"/>
    </source>
</evidence>
<dbReference type="EMBL" id="CP014227">
    <property type="protein sequence ID" value="AMD84298.1"/>
    <property type="molecule type" value="Genomic_DNA"/>
</dbReference>
<proteinExistence type="inferred from homology"/>
<comment type="subcellular location">
    <subcellularLocation>
        <location evidence="1">Cell membrane</location>
        <topology evidence="1">Multi-pass membrane protein</topology>
    </subcellularLocation>
</comment>
<dbReference type="GO" id="GO:0005886">
    <property type="term" value="C:plasma membrane"/>
    <property type="evidence" value="ECO:0007669"/>
    <property type="project" value="UniProtKB-SubCell"/>
</dbReference>
<evidence type="ECO:0000313" key="10">
    <source>
        <dbReference type="EMBL" id="SNV11995.1"/>
    </source>
</evidence>
<keyword evidence="5 7" id="KW-0472">Membrane</keyword>
<protein>
    <submittedName>
        <fullName evidence="10">Inner membrane protein YjjP</fullName>
    </submittedName>
</protein>
<evidence type="ECO:0000256" key="5">
    <source>
        <dbReference type="ARBA" id="ARBA00023136"/>
    </source>
</evidence>
<dbReference type="InterPro" id="IPR010619">
    <property type="entry name" value="ThrE-like_N"/>
</dbReference>
<dbReference type="PANTHER" id="PTHR34390:SF2">
    <property type="entry name" value="SUCCINATE TRANSPORTER SUBUNIT YJJP-RELATED"/>
    <property type="match status" value="1"/>
</dbReference>
<evidence type="ECO:0000256" key="4">
    <source>
        <dbReference type="ARBA" id="ARBA00022989"/>
    </source>
</evidence>
<dbReference type="Pfam" id="PF06738">
    <property type="entry name" value="ThrE"/>
    <property type="match status" value="1"/>
</dbReference>
<evidence type="ECO:0000256" key="7">
    <source>
        <dbReference type="SAM" id="Phobius"/>
    </source>
</evidence>
<keyword evidence="2" id="KW-1003">Cell membrane</keyword>
<feature type="transmembrane region" description="Helical" evidence="7">
    <location>
        <begin position="168"/>
        <end position="190"/>
    </location>
</feature>
<dbReference type="Proteomes" id="UP000215539">
    <property type="component" value="Chromosome 1"/>
</dbReference>
<dbReference type="GO" id="GO:0022857">
    <property type="term" value="F:transmembrane transporter activity"/>
    <property type="evidence" value="ECO:0007669"/>
    <property type="project" value="InterPro"/>
</dbReference>
<feature type="transmembrane region" description="Helical" evidence="7">
    <location>
        <begin position="117"/>
        <end position="135"/>
    </location>
</feature>
<accession>A0AAX2GYJ9</accession>
<dbReference type="InterPro" id="IPR050539">
    <property type="entry name" value="ThrE_Dicarb/AminoAcid_Exp"/>
</dbReference>
<dbReference type="EMBL" id="LT906449">
    <property type="protein sequence ID" value="SNV11995.1"/>
    <property type="molecule type" value="Genomic_DNA"/>
</dbReference>
<reference evidence="9 11" key="1">
    <citation type="submission" date="2016-02" db="EMBL/GenBank/DDBJ databases">
        <authorList>
            <person name="Holder M.E."/>
            <person name="Ajami N.J."/>
            <person name="Petrosino J.F."/>
        </authorList>
    </citation>
    <scope>NUCLEOTIDE SEQUENCE [LARGE SCALE GENOMIC DNA]</scope>
    <source>
        <strain evidence="9 11">CCUG 32990</strain>
    </source>
</reference>
<organism evidence="10 12">
    <name type="scientific">Capnocytophaga haemolytica</name>
    <dbReference type="NCBI Taxonomy" id="45243"/>
    <lineage>
        <taxon>Bacteria</taxon>
        <taxon>Pseudomonadati</taxon>
        <taxon>Bacteroidota</taxon>
        <taxon>Flavobacteriia</taxon>
        <taxon>Flavobacteriales</taxon>
        <taxon>Flavobacteriaceae</taxon>
        <taxon>Capnocytophaga</taxon>
    </lineage>
</organism>
<reference evidence="10 12" key="2">
    <citation type="submission" date="2017-06" db="EMBL/GenBank/DDBJ databases">
        <authorList>
            <consortium name="Pathogen Informatics"/>
        </authorList>
    </citation>
    <scope>NUCLEOTIDE SEQUENCE [LARGE SCALE GENOMIC DNA]</scope>
    <source>
        <strain evidence="10 12">NCTC12947</strain>
    </source>
</reference>
<evidence type="ECO:0000313" key="12">
    <source>
        <dbReference type="Proteomes" id="UP000215539"/>
    </source>
</evidence>
<gene>
    <name evidence="10" type="primary">yjjP</name>
    <name evidence="9" type="ORF">AXF12_01345</name>
    <name evidence="10" type="ORF">SAMEA44541418_01493</name>
</gene>
<feature type="transmembrane region" description="Helical" evidence="7">
    <location>
        <begin position="202"/>
        <end position="223"/>
    </location>
</feature>
<evidence type="ECO:0000256" key="2">
    <source>
        <dbReference type="ARBA" id="ARBA00022475"/>
    </source>
</evidence>
<feature type="domain" description="Threonine/serine exporter-like N-terminal" evidence="8">
    <location>
        <begin position="12"/>
        <end position="255"/>
    </location>
</feature>
<evidence type="ECO:0000259" key="8">
    <source>
        <dbReference type="Pfam" id="PF06738"/>
    </source>
</evidence>
<evidence type="ECO:0000256" key="1">
    <source>
        <dbReference type="ARBA" id="ARBA00004651"/>
    </source>
</evidence>
<sequence>MKDIERAAKLFAEINELLISSGANTQRVKRNVDRISGALGYDCEVFYSHSAVIVTVIGKLTGEKETVVEMIPHHGVNFNAISDISILSWEVQEKKLTIDEIEQQVAAIKAKPHYNMYVMWFFVSVAGGALAYIFGGKESSYAEFGMSFAATLAGLAGRRVLQLRKFNVYICWAWAAFVSVCVISIFRKLIEYYTIDLEFRNALAASVLWLVPGVPLINGFIDMLTGSTVSGMAKLSHAAILVFMIGLGFYVALYLFGYGGL</sequence>
<dbReference type="Proteomes" id="UP000065822">
    <property type="component" value="Chromosome"/>
</dbReference>